<dbReference type="EMBL" id="OD024539">
    <property type="protein sequence ID" value="CAD7419901.1"/>
    <property type="molecule type" value="Genomic_DNA"/>
</dbReference>
<proteinExistence type="predicted"/>
<sequence>MAGNEIHEWLLRHGKLRHVNMTVPEAITAAGSSMRFICEWKSLVYLLALEESLYEQMTETLAEWHQNPPPRRGSDLYVVLIADNRSVLFIFQKDMEKVTLVDSHQHLNHGAMVAQVPGARLEQLCVWYNNVLRNYYGSRPECFELSFLYFKRYEAGEMAAG</sequence>
<evidence type="ECO:0000313" key="1">
    <source>
        <dbReference type="EMBL" id="CAD7419901.1"/>
    </source>
</evidence>
<organism evidence="1">
    <name type="scientific">Timema poppense</name>
    <name type="common">Walking stick</name>
    <dbReference type="NCBI Taxonomy" id="170557"/>
    <lineage>
        <taxon>Eukaryota</taxon>
        <taxon>Metazoa</taxon>
        <taxon>Ecdysozoa</taxon>
        <taxon>Arthropoda</taxon>
        <taxon>Hexapoda</taxon>
        <taxon>Insecta</taxon>
        <taxon>Pterygota</taxon>
        <taxon>Neoptera</taxon>
        <taxon>Polyneoptera</taxon>
        <taxon>Phasmatodea</taxon>
        <taxon>Timematodea</taxon>
        <taxon>Timematoidea</taxon>
        <taxon>Timematidae</taxon>
        <taxon>Timema</taxon>
    </lineage>
</organism>
<protein>
    <submittedName>
        <fullName evidence="1">Uncharacterized protein</fullName>
    </submittedName>
</protein>
<reference evidence="1" key="1">
    <citation type="submission" date="2020-11" db="EMBL/GenBank/DDBJ databases">
        <authorList>
            <person name="Tran Van P."/>
        </authorList>
    </citation>
    <scope>NUCLEOTIDE SEQUENCE</scope>
</reference>
<gene>
    <name evidence="1" type="ORF">TPSB3V08_LOCUS13316</name>
</gene>
<dbReference type="AlphaFoldDB" id="A0A7R9DTT5"/>
<name>A0A7R9DTT5_TIMPO</name>
<accession>A0A7R9DTT5</accession>